<dbReference type="Gene3D" id="2.60.40.10">
    <property type="entry name" value="Immunoglobulins"/>
    <property type="match status" value="1"/>
</dbReference>
<dbReference type="Pfam" id="PF08770">
    <property type="entry name" value="SoxZ"/>
    <property type="match status" value="1"/>
</dbReference>
<dbReference type="RefSeq" id="WP_046666114.1">
    <property type="nucleotide sequence ID" value="NZ_CCRH01000004.1"/>
</dbReference>
<dbReference type="NCBIfam" id="TIGR04490">
    <property type="entry name" value="SoxZ_true"/>
    <property type="match status" value="1"/>
</dbReference>
<evidence type="ECO:0000313" key="2">
    <source>
        <dbReference type="EMBL" id="CDZ33590.1"/>
    </source>
</evidence>
<protein>
    <recommendedName>
        <fullName evidence="1">Sulphur oxidation protein SoxZ domain-containing protein</fullName>
    </recommendedName>
</protein>
<name>A0A0T7FF07_NEOGA</name>
<dbReference type="InterPro" id="IPR013783">
    <property type="entry name" value="Ig-like_fold"/>
</dbReference>
<organism evidence="2 3">
    <name type="scientific">Neorhizobium galegae bv. officinalis</name>
    <dbReference type="NCBI Taxonomy" id="323656"/>
    <lineage>
        <taxon>Bacteria</taxon>
        <taxon>Pseudomonadati</taxon>
        <taxon>Pseudomonadota</taxon>
        <taxon>Alphaproteobacteria</taxon>
        <taxon>Hyphomicrobiales</taxon>
        <taxon>Rhizobiaceae</taxon>
        <taxon>Rhizobium/Agrobacterium group</taxon>
        <taxon>Neorhizobium</taxon>
    </lineage>
</organism>
<gene>
    <name evidence="2" type="ORF">NGAL_HAMBI1145_19100</name>
</gene>
<evidence type="ECO:0000259" key="1">
    <source>
        <dbReference type="Pfam" id="PF08770"/>
    </source>
</evidence>
<dbReference type="EMBL" id="CCRH01000004">
    <property type="protein sequence ID" value="CDZ33590.1"/>
    <property type="molecule type" value="Genomic_DNA"/>
</dbReference>
<evidence type="ECO:0000313" key="3">
    <source>
        <dbReference type="Proteomes" id="UP000046176"/>
    </source>
</evidence>
<dbReference type="InterPro" id="IPR030995">
    <property type="entry name" value="SoxZ"/>
</dbReference>
<dbReference type="SUPFAM" id="SSF81296">
    <property type="entry name" value="E set domains"/>
    <property type="match status" value="1"/>
</dbReference>
<dbReference type="OrthoDB" id="9795530at2"/>
<dbReference type="AlphaFoldDB" id="A0A0T7FF07"/>
<dbReference type="InterPro" id="IPR014880">
    <property type="entry name" value="SoxZ_dom"/>
</dbReference>
<reference evidence="2 3" key="1">
    <citation type="submission" date="2014-08" db="EMBL/GenBank/DDBJ databases">
        <authorList>
            <person name="Chen Y.-H."/>
        </authorList>
    </citation>
    <scope>NUCLEOTIDE SEQUENCE [LARGE SCALE GENOMIC DNA]</scope>
</reference>
<proteinExistence type="predicted"/>
<dbReference type="Proteomes" id="UP000046176">
    <property type="component" value="Unassembled WGS sequence"/>
</dbReference>
<feature type="domain" description="Sulphur oxidation protein SoxZ" evidence="1">
    <location>
        <begin position="10"/>
        <end position="100"/>
    </location>
</feature>
<sequence length="105" mass="11833">MARVLINLPKAKRGEIVEIRTLIQHPMETGYRPKGDGTSFPRDIIRNFVCKLNDIEVFRADLFPAIAANPFIAFTIKAEEGGTMTFSWIDDRGTSQTETADFIVE</sequence>
<dbReference type="InterPro" id="IPR014756">
    <property type="entry name" value="Ig_E-set"/>
</dbReference>
<accession>A0A0T7FF07</accession>